<proteinExistence type="predicted"/>
<dbReference type="SUPFAM" id="SSF50630">
    <property type="entry name" value="Acid proteases"/>
    <property type="match status" value="1"/>
</dbReference>
<feature type="domain" description="C3H1-type" evidence="3">
    <location>
        <begin position="1024"/>
        <end position="1051"/>
    </location>
</feature>
<dbReference type="CDD" id="cd00303">
    <property type="entry name" value="retropepsin_like"/>
    <property type="match status" value="1"/>
</dbReference>
<evidence type="ECO:0000259" key="4">
    <source>
        <dbReference type="PROSITE" id="PS50800"/>
    </source>
</evidence>
<dbReference type="Gene3D" id="3.40.220.10">
    <property type="entry name" value="Leucine Aminopeptidase, subunit E, domain 1"/>
    <property type="match status" value="1"/>
</dbReference>
<dbReference type="InterPro" id="IPR036361">
    <property type="entry name" value="SAP_dom_sf"/>
</dbReference>
<feature type="domain" description="SAP" evidence="4">
    <location>
        <begin position="8"/>
        <end position="42"/>
    </location>
</feature>
<dbReference type="InterPro" id="IPR003034">
    <property type="entry name" value="SAP_dom"/>
</dbReference>
<evidence type="ECO:0000256" key="2">
    <source>
        <dbReference type="SAM" id="Coils"/>
    </source>
</evidence>
<dbReference type="Proteomes" id="UP001162162">
    <property type="component" value="Unassembled WGS sequence"/>
</dbReference>
<dbReference type="GO" id="GO:0008270">
    <property type="term" value="F:zinc ion binding"/>
    <property type="evidence" value="ECO:0007669"/>
    <property type="project" value="UniProtKB-KW"/>
</dbReference>
<dbReference type="Pfam" id="PF22938">
    <property type="entry name" value="Integrase_p58_C"/>
    <property type="match status" value="1"/>
</dbReference>
<name>A0AAV8XQX9_9CUCU</name>
<dbReference type="PANTHER" id="PTHR45823">
    <property type="entry name" value="T-SNARE COILED-COIL HOMOLOGY DOMAIN-CONTAINING PROTEIN"/>
    <property type="match status" value="1"/>
</dbReference>
<dbReference type="PROSITE" id="PS50800">
    <property type="entry name" value="SAP"/>
    <property type="match status" value="1"/>
</dbReference>
<dbReference type="SMART" id="SM00513">
    <property type="entry name" value="SAP"/>
    <property type="match status" value="1"/>
</dbReference>
<accession>A0AAV8XQX9</accession>
<dbReference type="Pfam" id="PF03732">
    <property type="entry name" value="Retrotrans_gag"/>
    <property type="match status" value="1"/>
</dbReference>
<dbReference type="InterPro" id="IPR005162">
    <property type="entry name" value="Retrotrans_gag_dom"/>
</dbReference>
<gene>
    <name evidence="5" type="ORF">NQ318_004583</name>
</gene>
<evidence type="ECO:0000313" key="6">
    <source>
        <dbReference type="Proteomes" id="UP001162162"/>
    </source>
</evidence>
<dbReference type="PANTHER" id="PTHR45823:SF1">
    <property type="entry name" value="T-SNARE COILED-COIL HOMOLOGY DOMAIN-CONTAINING PROTEIN"/>
    <property type="match status" value="1"/>
</dbReference>
<dbReference type="SUPFAM" id="SSF52949">
    <property type="entry name" value="Macro domain-like"/>
    <property type="match status" value="1"/>
</dbReference>
<organism evidence="5 6">
    <name type="scientific">Aromia moschata</name>
    <dbReference type="NCBI Taxonomy" id="1265417"/>
    <lineage>
        <taxon>Eukaryota</taxon>
        <taxon>Metazoa</taxon>
        <taxon>Ecdysozoa</taxon>
        <taxon>Arthropoda</taxon>
        <taxon>Hexapoda</taxon>
        <taxon>Insecta</taxon>
        <taxon>Pterygota</taxon>
        <taxon>Neoptera</taxon>
        <taxon>Endopterygota</taxon>
        <taxon>Coleoptera</taxon>
        <taxon>Polyphaga</taxon>
        <taxon>Cucujiformia</taxon>
        <taxon>Chrysomeloidea</taxon>
        <taxon>Cerambycidae</taxon>
        <taxon>Cerambycinae</taxon>
        <taxon>Callichromatini</taxon>
        <taxon>Aromia</taxon>
    </lineage>
</organism>
<dbReference type="SMART" id="SM00356">
    <property type="entry name" value="ZnF_C3H1"/>
    <property type="match status" value="1"/>
</dbReference>
<dbReference type="SUPFAM" id="SSF68906">
    <property type="entry name" value="SAP domain"/>
    <property type="match status" value="1"/>
</dbReference>
<sequence length="1086" mass="123713">MASRQVFLKDLKVADLKRELEERECETTGKKADLQNRLREALENEGENPNTYLFDIAGDINSALQSLENKLLENSGSLEKNLEEKLLENATQMQQKLEETSGNLRGMEQNLRGMEQKLIENGSNLQQKLEETSGKLENLDKKLLENYTTLEKKIMENSSCLQKQIGEYVDGKFEEIENKLVTVEEFQNKFLEVERKIATLNLESGEQQRVVNTALKSPGSDIDRLSKPELSSPVEISKIRMKPPQFDGKSSWVNYLRQFEAAARANGWSLAEKATALTLALRGDATDILQTLSPEEQDDYHQLVKHLEMRYGQSHLEHVYHSQLKNRYQKSNESLQEFETDIARLVRLAYSSTPENVMERLAVQAFLDGLRDTETRQALTLARPSKLVDALARALEFEAAKQSCRGQAKVRRMEEGVEEGTCNEAEIRRVVEGMLEKRQIRCWNCDTGATRTIIRPDIVGTAARITPTSWRLRTATGDPATIRGETNITIVIGNVSFEHRALVAEIEDELILGMDIMNTKGFELDFKNNVLKINGEEIVLHRKTEETIRVVLAEDTAVPERSEMILDAHLDGNPCVGNIMMFEPRSHDGEVARGIAVGKALLLTEKTVPVRIMNLNHHPVNLRKGIVLGYCSSVSSVIRKLDAQENSVRKITGELKEDRKPTWEEVSRYSPTVKSYWAQWNSLVLSDGLLKRVLEKSDAYRSSVHETTGQTPASIVMGRELRLPCDLKFGCTPGDDVAGEDYVSTLRQRMDDIHERVRSNIQGASDRMKETYDINANDGRYQPGNQVWLYNPQRRRGLSPKLQSSWEGPYEVVTRINDVVYRIQKLPRGKPRVVHFNRLAPFAGSNHEQAEARVRHVSPPDSELSFEEFMSLHSNGQKARYGVTREEPRDLFQTPADFCLAHCVAADLRMSRGIALTFKKAFGQLEELRRQRPEVGRVLQITAAEQEKRELSHHKPTYQTVWDTLVELRDVLLSQSISSLAIPKIASGLDGLDWRVIRSMLEVLFRFTGIEILVCCYNPRRSLNEKTVDCFFYQTSRCKNGSFCRYRHGPEDDTIRDEMSLRRGQCYERWASPPLPASMSQPTERR</sequence>
<keyword evidence="1" id="KW-0862">Zinc</keyword>
<evidence type="ECO:0000259" key="3">
    <source>
        <dbReference type="PROSITE" id="PS50103"/>
    </source>
</evidence>
<dbReference type="InterPro" id="IPR000571">
    <property type="entry name" value="Znf_CCCH"/>
</dbReference>
<dbReference type="Gene3D" id="4.10.1000.10">
    <property type="entry name" value="Zinc finger, CCCH-type"/>
    <property type="match status" value="1"/>
</dbReference>
<dbReference type="InterPro" id="IPR054465">
    <property type="entry name" value="Integrase_p58-like_C"/>
</dbReference>
<dbReference type="Pfam" id="PF02037">
    <property type="entry name" value="SAP"/>
    <property type="match status" value="1"/>
</dbReference>
<keyword evidence="1" id="KW-0863">Zinc-finger</keyword>
<dbReference type="Gene3D" id="2.40.70.10">
    <property type="entry name" value="Acid Proteases"/>
    <property type="match status" value="1"/>
</dbReference>
<evidence type="ECO:0000313" key="5">
    <source>
        <dbReference type="EMBL" id="KAJ8940886.1"/>
    </source>
</evidence>
<feature type="coiled-coil region" evidence="2">
    <location>
        <begin position="80"/>
        <end position="142"/>
    </location>
</feature>
<keyword evidence="2" id="KW-0175">Coiled coil</keyword>
<keyword evidence="1" id="KW-0479">Metal-binding</keyword>
<protein>
    <submittedName>
        <fullName evidence="5">Uncharacterized protein</fullName>
    </submittedName>
</protein>
<keyword evidence="6" id="KW-1185">Reference proteome</keyword>
<feature type="zinc finger region" description="C3H1-type" evidence="1">
    <location>
        <begin position="1024"/>
        <end position="1051"/>
    </location>
</feature>
<dbReference type="EMBL" id="JAPWTK010000403">
    <property type="protein sequence ID" value="KAJ8940886.1"/>
    <property type="molecule type" value="Genomic_DNA"/>
</dbReference>
<reference evidence="5" key="1">
    <citation type="journal article" date="2023" name="Insect Mol. Biol.">
        <title>Genome sequencing provides insights into the evolution of gene families encoding plant cell wall-degrading enzymes in longhorned beetles.</title>
        <authorList>
            <person name="Shin N.R."/>
            <person name="Okamura Y."/>
            <person name="Kirsch R."/>
            <person name="Pauchet Y."/>
        </authorList>
    </citation>
    <scope>NUCLEOTIDE SEQUENCE</scope>
    <source>
        <strain evidence="5">AMC_N1</strain>
    </source>
</reference>
<dbReference type="InterPro" id="IPR043472">
    <property type="entry name" value="Macro_dom-like"/>
</dbReference>
<dbReference type="Gene3D" id="1.10.720.30">
    <property type="entry name" value="SAP domain"/>
    <property type="match status" value="1"/>
</dbReference>
<dbReference type="InterPro" id="IPR021109">
    <property type="entry name" value="Peptidase_aspartic_dom_sf"/>
</dbReference>
<comment type="caution">
    <text evidence="5">The sequence shown here is derived from an EMBL/GenBank/DDBJ whole genome shotgun (WGS) entry which is preliminary data.</text>
</comment>
<dbReference type="AlphaFoldDB" id="A0AAV8XQX9"/>
<dbReference type="PROSITE" id="PS50103">
    <property type="entry name" value="ZF_C3H1"/>
    <property type="match status" value="1"/>
</dbReference>
<evidence type="ECO:0000256" key="1">
    <source>
        <dbReference type="PROSITE-ProRule" id="PRU00723"/>
    </source>
</evidence>